<dbReference type="InterPro" id="IPR041078">
    <property type="entry name" value="Plavaka"/>
</dbReference>
<evidence type="ECO:0000313" key="2">
    <source>
        <dbReference type="EMBL" id="KJA26437.1"/>
    </source>
</evidence>
<accession>A0A0D2LFL3</accession>
<dbReference type="Pfam" id="PF18759">
    <property type="entry name" value="Plavaka"/>
    <property type="match status" value="1"/>
</dbReference>
<feature type="region of interest" description="Disordered" evidence="1">
    <location>
        <begin position="108"/>
        <end position="155"/>
    </location>
</feature>
<feature type="compositionally biased region" description="Basic and acidic residues" evidence="1">
    <location>
        <begin position="1280"/>
        <end position="1290"/>
    </location>
</feature>
<feature type="region of interest" description="Disordered" evidence="1">
    <location>
        <begin position="186"/>
        <end position="205"/>
    </location>
</feature>
<feature type="region of interest" description="Disordered" evidence="1">
    <location>
        <begin position="826"/>
        <end position="846"/>
    </location>
</feature>
<protein>
    <submittedName>
        <fullName evidence="2">Uncharacterized protein</fullName>
    </submittedName>
</protein>
<proteinExistence type="predicted"/>
<dbReference type="EMBL" id="KN817528">
    <property type="protein sequence ID" value="KJA26437.1"/>
    <property type="molecule type" value="Genomic_DNA"/>
</dbReference>
<gene>
    <name evidence="2" type="ORF">HYPSUDRAFT_133112</name>
</gene>
<dbReference type="Proteomes" id="UP000054270">
    <property type="component" value="Unassembled WGS sequence"/>
</dbReference>
<dbReference type="OMA" id="SEAYHAD"/>
<organism evidence="2 3">
    <name type="scientific">Hypholoma sublateritium (strain FD-334 SS-4)</name>
    <dbReference type="NCBI Taxonomy" id="945553"/>
    <lineage>
        <taxon>Eukaryota</taxon>
        <taxon>Fungi</taxon>
        <taxon>Dikarya</taxon>
        <taxon>Basidiomycota</taxon>
        <taxon>Agaricomycotina</taxon>
        <taxon>Agaricomycetes</taxon>
        <taxon>Agaricomycetidae</taxon>
        <taxon>Agaricales</taxon>
        <taxon>Agaricineae</taxon>
        <taxon>Strophariaceae</taxon>
        <taxon>Hypholoma</taxon>
    </lineage>
</organism>
<reference evidence="3" key="1">
    <citation type="submission" date="2014-04" db="EMBL/GenBank/DDBJ databases">
        <title>Evolutionary Origins and Diversification of the Mycorrhizal Mutualists.</title>
        <authorList>
            <consortium name="DOE Joint Genome Institute"/>
            <consortium name="Mycorrhizal Genomics Consortium"/>
            <person name="Kohler A."/>
            <person name="Kuo A."/>
            <person name="Nagy L.G."/>
            <person name="Floudas D."/>
            <person name="Copeland A."/>
            <person name="Barry K.W."/>
            <person name="Cichocki N."/>
            <person name="Veneault-Fourrey C."/>
            <person name="LaButti K."/>
            <person name="Lindquist E.A."/>
            <person name="Lipzen A."/>
            <person name="Lundell T."/>
            <person name="Morin E."/>
            <person name="Murat C."/>
            <person name="Riley R."/>
            <person name="Ohm R."/>
            <person name="Sun H."/>
            <person name="Tunlid A."/>
            <person name="Henrissat B."/>
            <person name="Grigoriev I.V."/>
            <person name="Hibbett D.S."/>
            <person name="Martin F."/>
        </authorList>
    </citation>
    <scope>NUCLEOTIDE SEQUENCE [LARGE SCALE GENOMIC DNA]</scope>
    <source>
        <strain evidence="3">FD-334 SS-4</strain>
    </source>
</reference>
<feature type="compositionally biased region" description="Basic and acidic residues" evidence="1">
    <location>
        <begin position="108"/>
        <end position="127"/>
    </location>
</feature>
<feature type="region of interest" description="Disordered" evidence="1">
    <location>
        <begin position="1226"/>
        <end position="1290"/>
    </location>
</feature>
<feature type="compositionally biased region" description="Basic and acidic residues" evidence="1">
    <location>
        <begin position="1196"/>
        <end position="1212"/>
    </location>
</feature>
<evidence type="ECO:0000256" key="1">
    <source>
        <dbReference type="SAM" id="MobiDB-lite"/>
    </source>
</evidence>
<dbReference type="STRING" id="945553.A0A0D2LFL3"/>
<feature type="compositionally biased region" description="Acidic residues" evidence="1">
    <location>
        <begin position="1235"/>
        <end position="1257"/>
    </location>
</feature>
<feature type="region of interest" description="Disordered" evidence="1">
    <location>
        <begin position="769"/>
        <end position="800"/>
    </location>
</feature>
<keyword evidence="3" id="KW-1185">Reference proteome</keyword>
<feature type="region of interest" description="Disordered" evidence="1">
    <location>
        <begin position="1192"/>
        <end position="1212"/>
    </location>
</feature>
<evidence type="ECO:0000313" key="3">
    <source>
        <dbReference type="Proteomes" id="UP000054270"/>
    </source>
</evidence>
<dbReference type="OrthoDB" id="2687259at2759"/>
<feature type="compositionally biased region" description="Low complexity" evidence="1">
    <location>
        <begin position="773"/>
        <end position="782"/>
    </location>
</feature>
<name>A0A0D2LFL3_HYPSF</name>
<sequence length="1290" mass="147860">MDDFYAIAILDASQRLRCVACGREFAQSNAYSNHVSSCRSKKKRMASALDQAKETYRKKKARFNTTLGQPQELESQELRADAATPARAEVEHPVEAAFNCSEDTLSLAERRPRRENRQLPLRFRDEQPTPLRSLPPSAAERTTSDLPVPPPLAQSCDSVSSKRQILQSKCNSFGLFRQFLAETFPSHDPDAEVQPSDMSDSTTHHEKNQSILPLLFQPYPNRNSFLLGEWYWNGGVQKTKEDFKKLTDIICDRSFTAADIENVPWDTINESLGESSADSWFDEPDAGWRETVITLSIPFPSNASTPGLHDYTFPPFRHRSIVSVIKEKMANDHDFRHFHLEPYELQWRRKDATESIRVHGELYTSPAFLETYEEIQTMNGEPECSLPRILVGLMFGSDSTHLTSFGSASLWPCYMYFGNESKYCRCKPTHNLCNHIAYFQKLPPNFKDFAASHSSAKGPSDPFMTHCQREFFHAQWRELLSDEFLEAYEHGIVIKCCDGITRRFYPRIFAYSADYPEKILLSSIRNMGSCPCPRCLIPKDRAHLLGTKRDKSQRISLAWVDNQLYRAKISSARDLIYIKKRIVNGKPVQHFLKSQSLVPTENAFSTKLSRFGFNLFDIFLVDFMHEFELGVWKKIFVHLLRILECINGATSTLDRRFRDVPTFGRDSIRRFTNSVSELKKLGARDYENLLQCSIPVFEGLLPETHNTALMDLLFILAHWHALAKLRQHTDLSLAVLESVTTQLGESMRNFREETAGYDTRELKREEAARLRRAAGASTAASKPASENAAGTGRQKKTLNLNTYKDHSLGDYVETIRRYGTVDSYSTESIELEDRSPKSRYRRTSRKDFEKQLSRIERRQARIRRIRQRLNKGNEMPQVFGHEKGPESLTSTYHIGKTQNYPLDLGDLARQHLQDPAAKDFTKDLKEHLLPRIRERLKISVETFESGVTNINHAAQNMIIIKDNRVYSHKLARFHHTTYDVRRSEDIVNPRTPHCNVMLLSSPTPSNSSTLAASSNHHPFLYGRVIGIYHVNVIYTGPGMEGYEPLRFDILRIRWFQLDEGRSGWDSLRLDRLFFPPMARTDSFGFVDPSLVLRGCHLIPAFSSGKRYLDGKGLSTMSKDSNDWNYYYVNRFADRDMTMRYHWGLGIGHAYSHGRGNGCQYSISSNVDNLENTEDAMGRTQEEHDCLTMATEEEHDDATRATEEEHNDPARATEEHNGALLRLAAEEEHDDATSATEEEQDSDALEVPDSEPDTDYDGTDLGSSADDDSDRHDWDDDDDYWELHDTYHPDQ</sequence>